<dbReference type="SMART" id="SM00704">
    <property type="entry name" value="ZnF_CDGSH"/>
    <property type="match status" value="1"/>
</dbReference>
<sequence>MNSGQVDDADDRRADEVSIVVCERGPLLVSGPMSLLDSDGNPIPTHRSTVALCRCGRTSLAPFCDGSHKLRRDKRRDR</sequence>
<keyword evidence="2" id="KW-0479">Metal-binding</keyword>
<dbReference type="InterPro" id="IPR018967">
    <property type="entry name" value="FeS-contain_CDGSH-typ"/>
</dbReference>
<dbReference type="Proteomes" id="UP000186218">
    <property type="component" value="Unassembled WGS sequence"/>
</dbReference>
<evidence type="ECO:0000259" key="5">
    <source>
        <dbReference type="SMART" id="SM00704"/>
    </source>
</evidence>
<keyword evidence="3" id="KW-0408">Iron</keyword>
<keyword evidence="1" id="KW-0001">2Fe-2S</keyword>
<evidence type="ECO:0000256" key="2">
    <source>
        <dbReference type="ARBA" id="ARBA00022723"/>
    </source>
</evidence>
<dbReference type="STRING" id="1344003.SAMN05445060_1826"/>
<evidence type="ECO:0000256" key="1">
    <source>
        <dbReference type="ARBA" id="ARBA00022714"/>
    </source>
</evidence>
<dbReference type="GO" id="GO:0046872">
    <property type="term" value="F:metal ion binding"/>
    <property type="evidence" value="ECO:0007669"/>
    <property type="project" value="UniProtKB-KW"/>
</dbReference>
<dbReference type="Gene3D" id="3.40.5.90">
    <property type="entry name" value="CDGSH iron-sulfur domain, mitoNEET-type"/>
    <property type="match status" value="1"/>
</dbReference>
<dbReference type="GO" id="GO:0051537">
    <property type="term" value="F:2 iron, 2 sulfur cluster binding"/>
    <property type="evidence" value="ECO:0007669"/>
    <property type="project" value="UniProtKB-KW"/>
</dbReference>
<evidence type="ECO:0000256" key="4">
    <source>
        <dbReference type="ARBA" id="ARBA00023014"/>
    </source>
</evidence>
<gene>
    <name evidence="6" type="ORF">SAMN05445060_1826</name>
</gene>
<dbReference type="RefSeq" id="WP_076478691.1">
    <property type="nucleotide sequence ID" value="NZ_FTNT01000004.1"/>
</dbReference>
<keyword evidence="7" id="KW-1185">Reference proteome</keyword>
<proteinExistence type="predicted"/>
<organism evidence="6 7">
    <name type="scientific">Williamsia sterculiae</name>
    <dbReference type="NCBI Taxonomy" id="1344003"/>
    <lineage>
        <taxon>Bacteria</taxon>
        <taxon>Bacillati</taxon>
        <taxon>Actinomycetota</taxon>
        <taxon>Actinomycetes</taxon>
        <taxon>Mycobacteriales</taxon>
        <taxon>Nocardiaceae</taxon>
        <taxon>Williamsia</taxon>
    </lineage>
</organism>
<dbReference type="InterPro" id="IPR042216">
    <property type="entry name" value="MitoNEET_CISD"/>
</dbReference>
<dbReference type="Pfam" id="PF09360">
    <property type="entry name" value="zf-CDGSH"/>
    <property type="match status" value="1"/>
</dbReference>
<feature type="domain" description="Iron-binding zinc finger CDGSH type" evidence="5">
    <location>
        <begin position="30"/>
        <end position="74"/>
    </location>
</feature>
<dbReference type="EMBL" id="FTNT01000004">
    <property type="protein sequence ID" value="SIR95582.1"/>
    <property type="molecule type" value="Genomic_DNA"/>
</dbReference>
<dbReference type="GO" id="GO:0005737">
    <property type="term" value="C:cytoplasm"/>
    <property type="evidence" value="ECO:0007669"/>
    <property type="project" value="UniProtKB-ARBA"/>
</dbReference>
<dbReference type="OrthoDB" id="3855487at2"/>
<evidence type="ECO:0000313" key="7">
    <source>
        <dbReference type="Proteomes" id="UP000186218"/>
    </source>
</evidence>
<evidence type="ECO:0000256" key="3">
    <source>
        <dbReference type="ARBA" id="ARBA00023004"/>
    </source>
</evidence>
<protein>
    <submittedName>
        <fullName evidence="6">Iron-binding zinc finger CDGSH type</fullName>
    </submittedName>
</protein>
<dbReference type="AlphaFoldDB" id="A0A1N7F5Q1"/>
<keyword evidence="4" id="KW-0411">Iron-sulfur</keyword>
<reference evidence="6 7" key="1">
    <citation type="submission" date="2017-01" db="EMBL/GenBank/DDBJ databases">
        <authorList>
            <person name="Mah S.A."/>
            <person name="Swanson W.J."/>
            <person name="Moy G.W."/>
            <person name="Vacquier V.D."/>
        </authorList>
    </citation>
    <scope>NUCLEOTIDE SEQUENCE [LARGE SCALE GENOMIC DNA]</scope>
    <source>
        <strain evidence="6 7">CPCC 203464</strain>
    </source>
</reference>
<accession>A0A1N7F5Q1</accession>
<name>A0A1N7F5Q1_9NOCA</name>
<evidence type="ECO:0000313" key="6">
    <source>
        <dbReference type="EMBL" id="SIR95582.1"/>
    </source>
</evidence>